<dbReference type="Proteomes" id="UP000254764">
    <property type="component" value="Unassembled WGS sequence"/>
</dbReference>
<dbReference type="EMBL" id="UEYP01000004">
    <property type="protein sequence ID" value="SSC67327.1"/>
    <property type="molecule type" value="Genomic_DNA"/>
</dbReference>
<accession>A0A376AI51</accession>
<reference evidence="3" key="1">
    <citation type="submission" date="2018-07" db="EMBL/GenBank/DDBJ databases">
        <authorList>
            <person name="Peiro R."/>
            <person name="Begona"/>
            <person name="Cbmso G."/>
            <person name="Lopez M."/>
            <person name="Gonzalez S."/>
        </authorList>
    </citation>
    <scope>NUCLEOTIDE SEQUENCE [LARGE SCALE GENOMIC DNA]</scope>
</reference>
<proteinExistence type="predicted"/>
<dbReference type="AlphaFoldDB" id="A0A376AI51"/>
<evidence type="ECO:0000313" key="3">
    <source>
        <dbReference type="Proteomes" id="UP000254764"/>
    </source>
</evidence>
<organism evidence="2 3">
    <name type="scientific">Ciceribacter selenitireducens ATCC BAA-1503</name>
    <dbReference type="NCBI Taxonomy" id="1336235"/>
    <lineage>
        <taxon>Bacteria</taxon>
        <taxon>Pseudomonadati</taxon>
        <taxon>Pseudomonadota</taxon>
        <taxon>Alphaproteobacteria</taxon>
        <taxon>Hyphomicrobiales</taxon>
        <taxon>Rhizobiaceae</taxon>
        <taxon>Ciceribacter</taxon>
    </lineage>
</organism>
<sequence length="469" mass="51544">MSTSAFTGCGLCVNQMAPTSYSHRRPDSAEQRPSASPWRSGLPRLPLRRWRPPMSDERKLPKPESLEAKFLLLAALPYDPRAKRKHSLVFGFILDWFHSTYGNALASVRHVVATLKERDPSGRGLYSGDVHSALSDLVAWGYLHQVKGAGRQASRYIPAWDLVCVRKTPNATDDVSSVREIANAGVRENANANGLSVHEIPNEDPLTGPGHRTGSHVVGNKFEAAPPAPPADGLMATAAETASGDGFSEFWSAWPRKHGIKKARAEWRKILSDVDVVIDVAGDWAAHYEKHGIEKKWIPEPANWLAGERWLEDLPIVHIDAKGAAIAKAKANAPAKADLKAEPQPDNDNEPAVIPEFMKGSPSLWPVGAYWGEFIENDVVKEYDGKDVAADLLFLVNSPGPHFGKKLRHKIYVESAFKSVQEDGQRYLMSICGAVGVSSIEELDELMFKPLMVKADGNKITYLKLEEAA</sequence>
<feature type="region of interest" description="Disordered" evidence="1">
    <location>
        <begin position="20"/>
        <end position="44"/>
    </location>
</feature>
<feature type="region of interest" description="Disordered" evidence="1">
    <location>
        <begin position="196"/>
        <end position="218"/>
    </location>
</feature>
<gene>
    <name evidence="2" type="ORF">RHIZ70_3035</name>
</gene>
<protein>
    <submittedName>
        <fullName evidence="2">Uncharacterized protein</fullName>
    </submittedName>
</protein>
<keyword evidence="3" id="KW-1185">Reference proteome</keyword>
<evidence type="ECO:0000256" key="1">
    <source>
        <dbReference type="SAM" id="MobiDB-lite"/>
    </source>
</evidence>
<name>A0A376AI51_9HYPH</name>
<evidence type="ECO:0000313" key="2">
    <source>
        <dbReference type="EMBL" id="SSC67327.1"/>
    </source>
</evidence>